<dbReference type="Pfam" id="PF00488">
    <property type="entry name" value="MutS_V"/>
    <property type="match status" value="1"/>
</dbReference>
<feature type="domain" description="DNA mismatch repair proteins mutS family" evidence="4">
    <location>
        <begin position="255"/>
        <end position="427"/>
    </location>
</feature>
<dbReference type="InterPro" id="IPR027417">
    <property type="entry name" value="P-loop_NTPase"/>
</dbReference>
<dbReference type="InterPro" id="IPR036187">
    <property type="entry name" value="DNA_mismatch_repair_MutS_sf"/>
</dbReference>
<name>A0ABT4UI57_9BACT</name>
<dbReference type="PANTHER" id="PTHR11361:SF152">
    <property type="entry name" value="DNA MISMATCH REPAIR PROTEIN"/>
    <property type="match status" value="1"/>
</dbReference>
<dbReference type="SUPFAM" id="SSF48334">
    <property type="entry name" value="DNA repair protein MutS, domain III"/>
    <property type="match status" value="1"/>
</dbReference>
<dbReference type="PANTHER" id="PTHR11361">
    <property type="entry name" value="DNA MISMATCH REPAIR PROTEIN MUTS FAMILY MEMBER"/>
    <property type="match status" value="1"/>
</dbReference>
<keyword evidence="3" id="KW-0238">DNA-binding</keyword>
<keyword evidence="6" id="KW-1185">Reference proteome</keyword>
<keyword evidence="1" id="KW-0547">Nucleotide-binding</keyword>
<dbReference type="Gene3D" id="3.40.50.300">
    <property type="entry name" value="P-loop containing nucleotide triphosphate hydrolases"/>
    <property type="match status" value="1"/>
</dbReference>
<accession>A0ABT4UI57</accession>
<comment type="caution">
    <text evidence="5">The sequence shown here is derived from an EMBL/GenBank/DDBJ whole genome shotgun (WGS) entry which is preliminary data.</text>
</comment>
<dbReference type="EMBL" id="JAQGEF010000005">
    <property type="protein sequence ID" value="MDA3614294.1"/>
    <property type="molecule type" value="Genomic_DNA"/>
</dbReference>
<evidence type="ECO:0000256" key="2">
    <source>
        <dbReference type="ARBA" id="ARBA00022840"/>
    </source>
</evidence>
<evidence type="ECO:0000313" key="6">
    <source>
        <dbReference type="Proteomes" id="UP001210231"/>
    </source>
</evidence>
<sequence>MNIDQTTLKDLSIFSYNDDSSIYSLLDFTITNDGKRWLKFLLNNPHNDIQKINDAQLTIQQIIQVHDKWPRIITNGTSMVMERFYNSVIDAIPYNPGIVGAALYKFLKRGDYSLVNYSVTHAIDLLKGMQQFVELLGSNTSLSNTLKSTIMQVDVILQKKIVKSMISYHNKKRSIATTLDFGNYLLFEFKTSIFELIEHYGKLDAYYSLATASITHQFNFPDFADSQVPFIEGEGLYHLLLPKPIPYNVSMNKDSNFIFLTGANMAGKSTFIKSIGIAVYLAHLGMSVPAKSFHLSVFNGVLSNIQVADNIVKGESYFYNEVQRIKKTIVKVNNGEKWLVLIDELFKGTNVQDAMRCSTEVIKGLLKIKNSLFIVSTHLYEISDEFKDNDNIAFRYFETQVTEDKLIFNYQLREGVSNDRLGYLILKREGVIDLISNL</sequence>
<dbReference type="InterPro" id="IPR000432">
    <property type="entry name" value="DNA_mismatch_repair_MutS_C"/>
</dbReference>
<evidence type="ECO:0000256" key="3">
    <source>
        <dbReference type="ARBA" id="ARBA00023125"/>
    </source>
</evidence>
<protein>
    <submittedName>
        <fullName evidence="5">DNA mismatch repair protein MutS</fullName>
    </submittedName>
</protein>
<dbReference type="SUPFAM" id="SSF52540">
    <property type="entry name" value="P-loop containing nucleoside triphosphate hydrolases"/>
    <property type="match status" value="1"/>
</dbReference>
<gene>
    <name evidence="5" type="ORF">O3P16_05710</name>
</gene>
<dbReference type="Gene3D" id="1.10.1420.10">
    <property type="match status" value="1"/>
</dbReference>
<dbReference type="InterPro" id="IPR045076">
    <property type="entry name" value="MutS"/>
</dbReference>
<keyword evidence="2" id="KW-0067">ATP-binding</keyword>
<evidence type="ECO:0000256" key="1">
    <source>
        <dbReference type="ARBA" id="ARBA00022741"/>
    </source>
</evidence>
<proteinExistence type="predicted"/>
<dbReference type="SMART" id="SM00534">
    <property type="entry name" value="MUTSac"/>
    <property type="match status" value="1"/>
</dbReference>
<evidence type="ECO:0000259" key="4">
    <source>
        <dbReference type="SMART" id="SM00534"/>
    </source>
</evidence>
<reference evidence="5 6" key="1">
    <citation type="submission" date="2022-12" db="EMBL/GenBank/DDBJ databases">
        <title>Chitinophagaceae gen. sp. nov., a new member of the family Chitinophagaceae, isolated from soil in a chemical factory.</title>
        <authorList>
            <person name="Ke Z."/>
        </authorList>
    </citation>
    <scope>NUCLEOTIDE SEQUENCE [LARGE SCALE GENOMIC DNA]</scope>
    <source>
        <strain evidence="5 6">LY-5</strain>
    </source>
</reference>
<dbReference type="RefSeq" id="WP_407030622.1">
    <property type="nucleotide sequence ID" value="NZ_JAQGEF010000005.1"/>
</dbReference>
<dbReference type="Proteomes" id="UP001210231">
    <property type="component" value="Unassembled WGS sequence"/>
</dbReference>
<evidence type="ECO:0000313" key="5">
    <source>
        <dbReference type="EMBL" id="MDA3614294.1"/>
    </source>
</evidence>
<organism evidence="5 6">
    <name type="scientific">Polluticaenibacter yanchengensis</name>
    <dbReference type="NCBI Taxonomy" id="3014562"/>
    <lineage>
        <taxon>Bacteria</taxon>
        <taxon>Pseudomonadati</taxon>
        <taxon>Bacteroidota</taxon>
        <taxon>Chitinophagia</taxon>
        <taxon>Chitinophagales</taxon>
        <taxon>Chitinophagaceae</taxon>
        <taxon>Polluticaenibacter</taxon>
    </lineage>
</organism>